<reference evidence="2" key="2">
    <citation type="submission" date="2017-12" db="EMBL/GenBank/DDBJ databases">
        <title>Genome sequence of the Bar-tailed Godwit (Limosa lapponica baueri).</title>
        <authorList>
            <person name="Lima N.C.B."/>
            <person name="Parody-Merino A.M."/>
            <person name="Battley P.F."/>
            <person name="Fidler A.E."/>
            <person name="Prosdocimi F."/>
        </authorList>
    </citation>
    <scope>NUCLEOTIDE SEQUENCE [LARGE SCALE GENOMIC DNA]</scope>
</reference>
<dbReference type="Proteomes" id="UP000233556">
    <property type="component" value="Unassembled WGS sequence"/>
</dbReference>
<reference evidence="2" key="1">
    <citation type="submission" date="2017-11" db="EMBL/GenBank/DDBJ databases">
        <authorList>
            <person name="Lima N.C."/>
            <person name="Parody-Merino A.M."/>
            <person name="Battley P.F."/>
            <person name="Fidler A.E."/>
            <person name="Prosdocimi F."/>
        </authorList>
    </citation>
    <scope>NUCLEOTIDE SEQUENCE [LARGE SCALE GENOMIC DNA]</scope>
</reference>
<dbReference type="PANTHER" id="PTHR33395:SF22">
    <property type="entry name" value="REVERSE TRANSCRIPTASE DOMAIN-CONTAINING PROTEIN"/>
    <property type="match status" value="1"/>
</dbReference>
<keyword evidence="1" id="KW-0808">Transferase</keyword>
<proteinExistence type="predicted"/>
<protein>
    <submittedName>
        <fullName evidence="1">Rna-directed dna polymerase from mobile element jockey-like</fullName>
    </submittedName>
</protein>
<dbReference type="PANTHER" id="PTHR33395">
    <property type="entry name" value="TRANSCRIPTASE, PUTATIVE-RELATED-RELATED"/>
    <property type="match status" value="1"/>
</dbReference>
<dbReference type="AlphaFoldDB" id="A0A2I0UR56"/>
<dbReference type="GO" id="GO:0007508">
    <property type="term" value="P:larval heart development"/>
    <property type="evidence" value="ECO:0007669"/>
    <property type="project" value="TreeGrafter"/>
</dbReference>
<organism evidence="1 2">
    <name type="scientific">Limosa lapponica baueri</name>
    <dbReference type="NCBI Taxonomy" id="1758121"/>
    <lineage>
        <taxon>Eukaryota</taxon>
        <taxon>Metazoa</taxon>
        <taxon>Chordata</taxon>
        <taxon>Craniata</taxon>
        <taxon>Vertebrata</taxon>
        <taxon>Euteleostomi</taxon>
        <taxon>Archelosauria</taxon>
        <taxon>Archosauria</taxon>
        <taxon>Dinosauria</taxon>
        <taxon>Saurischia</taxon>
        <taxon>Theropoda</taxon>
        <taxon>Coelurosauria</taxon>
        <taxon>Aves</taxon>
        <taxon>Neognathae</taxon>
        <taxon>Neoaves</taxon>
        <taxon>Charadriiformes</taxon>
        <taxon>Scolopacidae</taxon>
        <taxon>Limosa</taxon>
    </lineage>
</organism>
<sequence>MRTFSPWDQSGYMGAISVPPVEVATPQMQRTGTLLLSTPDQQIMRPTPESRPRSPLVSVLSKGVPDVFCMVHVLLLHMGAMPGDRCNRLVSSRSILKGSALKKSDQFTRNESGAMVTEDAGKAELLNAFFASVFTAQATPQEPWTLEESEKVWTKEDLPLLEEGQVRKQLRRLDIHKSMGPDGIHPRVLRELAEIIAGPLSIIFERSWRTDPYQFNEMILMKLMKNMGGDKEYVAVCRRVVVNTPGEQREKCGHILEIPGSLHAEDHGKA</sequence>
<name>A0A2I0UR56_LIMLA</name>
<dbReference type="GO" id="GO:0003964">
    <property type="term" value="F:RNA-directed DNA polymerase activity"/>
    <property type="evidence" value="ECO:0007669"/>
    <property type="project" value="UniProtKB-KW"/>
</dbReference>
<dbReference type="EMBL" id="KZ505651">
    <property type="protein sequence ID" value="PKU48534.1"/>
    <property type="molecule type" value="Genomic_DNA"/>
</dbReference>
<accession>A0A2I0UR56</accession>
<keyword evidence="2" id="KW-1185">Reference proteome</keyword>
<dbReference type="GO" id="GO:0061343">
    <property type="term" value="P:cell adhesion involved in heart morphogenesis"/>
    <property type="evidence" value="ECO:0007669"/>
    <property type="project" value="TreeGrafter"/>
</dbReference>
<dbReference type="GO" id="GO:0031012">
    <property type="term" value="C:extracellular matrix"/>
    <property type="evidence" value="ECO:0007669"/>
    <property type="project" value="TreeGrafter"/>
</dbReference>
<keyword evidence="1" id="KW-0548">Nucleotidyltransferase</keyword>
<evidence type="ECO:0000313" key="2">
    <source>
        <dbReference type="Proteomes" id="UP000233556"/>
    </source>
</evidence>
<gene>
    <name evidence="1" type="ORF">llap_1162</name>
</gene>
<evidence type="ECO:0000313" key="1">
    <source>
        <dbReference type="EMBL" id="PKU48534.1"/>
    </source>
</evidence>
<keyword evidence="1" id="KW-0695">RNA-directed DNA polymerase</keyword>